<feature type="compositionally biased region" description="Polar residues" evidence="4">
    <location>
        <begin position="571"/>
        <end position="591"/>
    </location>
</feature>
<dbReference type="SMART" id="SM00267">
    <property type="entry name" value="GGDEF"/>
    <property type="match status" value="1"/>
</dbReference>
<feature type="transmembrane region" description="Helical" evidence="5">
    <location>
        <begin position="376"/>
        <end position="395"/>
    </location>
</feature>
<feature type="region of interest" description="Disordered" evidence="4">
    <location>
        <begin position="568"/>
        <end position="591"/>
    </location>
</feature>
<dbReference type="AlphaFoldDB" id="A0A4R3YSY2"/>
<sequence>MLLGLLVGNAGAVASTADNPASQLTHADSIKTSDHVAFVEIIDRLERNPATLSPSQQWHLRYLIAWQDAYGGDYEGATTQLNAIAERSPDAVLRFRARATLVNILGIGHRYEEAFSRLSQLVELLPQITDKTARYQGLGEAAQVLIAAGQYDLAITYAEQMLDDIPPGENTCKAMSFKLHALLRSGRLSSLDSRFKNGIDACVEAHESVFANALRADVARFYIANDRTKEAIDLLQSNYPDVLRDQYPSLTSKYNALLAQAYFKEGDTNTARGYALDAVDGAIKDEFTEPLSIAYEVLYLIEKQRGDLHAALAYHEQFLTADKGYLNDISARSIAYQIVQQQVLAKKLQVEGLNKQNQILQLQQALDRKAVETSRLYIALLLTALASIALILYRLKRSELRFMRLARRDGLTGICNRQHFVDEGEQVLRYAAKSSRGVSMILLDLDHFKNVNDTHGHAAGDQVLKRTVMVCRKYLHSTDVFGRLGGEEFGIMLPECTPEQAMERADRIRVALATTVAENSTDVPVTASFGVASTDRCGYELSRLLVEADDALYQAKRDGRNRVVYGKVNGESDSPYPNATNEQVAGSVSSR</sequence>
<dbReference type="GO" id="GO:0052621">
    <property type="term" value="F:diguanylate cyclase activity"/>
    <property type="evidence" value="ECO:0007669"/>
    <property type="project" value="UniProtKB-EC"/>
</dbReference>
<keyword evidence="5" id="KW-0812">Transmembrane</keyword>
<dbReference type="CDD" id="cd01949">
    <property type="entry name" value="GGDEF"/>
    <property type="match status" value="1"/>
</dbReference>
<comment type="caution">
    <text evidence="7">The sequence shown here is derived from an EMBL/GenBank/DDBJ whole genome shotgun (WGS) entry which is preliminary data.</text>
</comment>
<dbReference type="Pfam" id="PF00990">
    <property type="entry name" value="GGDEF"/>
    <property type="match status" value="1"/>
</dbReference>
<name>A0A4R3YSY2_9GAMM</name>
<protein>
    <recommendedName>
        <fullName evidence="2">diguanylate cyclase</fullName>
        <ecNumber evidence="2">2.7.7.65</ecNumber>
    </recommendedName>
</protein>
<dbReference type="PROSITE" id="PS50887">
    <property type="entry name" value="GGDEF"/>
    <property type="match status" value="1"/>
</dbReference>
<organism evidence="7 8">
    <name type="scientific">Luteibacter rhizovicinus</name>
    <dbReference type="NCBI Taxonomy" id="242606"/>
    <lineage>
        <taxon>Bacteria</taxon>
        <taxon>Pseudomonadati</taxon>
        <taxon>Pseudomonadota</taxon>
        <taxon>Gammaproteobacteria</taxon>
        <taxon>Lysobacterales</taxon>
        <taxon>Rhodanobacteraceae</taxon>
        <taxon>Luteibacter</taxon>
    </lineage>
</organism>
<evidence type="ECO:0000256" key="2">
    <source>
        <dbReference type="ARBA" id="ARBA00012528"/>
    </source>
</evidence>
<dbReference type="InterPro" id="IPR050469">
    <property type="entry name" value="Diguanylate_Cyclase"/>
</dbReference>
<dbReference type="EC" id="2.7.7.65" evidence="2"/>
<dbReference type="Proteomes" id="UP000295645">
    <property type="component" value="Unassembled WGS sequence"/>
</dbReference>
<keyword evidence="5" id="KW-1133">Transmembrane helix</keyword>
<keyword evidence="8" id="KW-1185">Reference proteome</keyword>
<dbReference type="InterPro" id="IPR011990">
    <property type="entry name" value="TPR-like_helical_dom_sf"/>
</dbReference>
<dbReference type="PANTHER" id="PTHR45138">
    <property type="entry name" value="REGULATORY COMPONENTS OF SENSORY TRANSDUCTION SYSTEM"/>
    <property type="match status" value="1"/>
</dbReference>
<evidence type="ECO:0000259" key="6">
    <source>
        <dbReference type="PROSITE" id="PS50887"/>
    </source>
</evidence>
<dbReference type="EMBL" id="SMCS01000003">
    <property type="protein sequence ID" value="TCV94828.1"/>
    <property type="molecule type" value="Genomic_DNA"/>
</dbReference>
<feature type="domain" description="GGDEF" evidence="6">
    <location>
        <begin position="436"/>
        <end position="568"/>
    </location>
</feature>
<reference evidence="7 8" key="1">
    <citation type="submission" date="2019-03" db="EMBL/GenBank/DDBJ databases">
        <title>Above-ground endophytic microbial communities from plants in different locations in the United States.</title>
        <authorList>
            <person name="Frank C."/>
        </authorList>
    </citation>
    <scope>NUCLEOTIDE SEQUENCE [LARGE SCALE GENOMIC DNA]</scope>
    <source>
        <strain evidence="7 8">LP_13_YM</strain>
    </source>
</reference>
<dbReference type="Gene3D" id="1.25.40.10">
    <property type="entry name" value="Tetratricopeptide repeat domain"/>
    <property type="match status" value="1"/>
</dbReference>
<gene>
    <name evidence="7" type="ORF">EC912_103317</name>
</gene>
<keyword evidence="5" id="KW-0472">Membrane</keyword>
<dbReference type="FunFam" id="3.30.70.270:FF:000001">
    <property type="entry name" value="Diguanylate cyclase domain protein"/>
    <property type="match status" value="1"/>
</dbReference>
<proteinExistence type="predicted"/>
<evidence type="ECO:0000256" key="3">
    <source>
        <dbReference type="ARBA" id="ARBA00034247"/>
    </source>
</evidence>
<accession>A0A4R3YSY2</accession>
<dbReference type="SUPFAM" id="SSF55073">
    <property type="entry name" value="Nucleotide cyclase"/>
    <property type="match status" value="1"/>
</dbReference>
<dbReference type="InterPro" id="IPR000160">
    <property type="entry name" value="GGDEF_dom"/>
</dbReference>
<comment type="catalytic activity">
    <reaction evidence="3">
        <text>2 GTP = 3',3'-c-di-GMP + 2 diphosphate</text>
        <dbReference type="Rhea" id="RHEA:24898"/>
        <dbReference type="ChEBI" id="CHEBI:33019"/>
        <dbReference type="ChEBI" id="CHEBI:37565"/>
        <dbReference type="ChEBI" id="CHEBI:58805"/>
        <dbReference type="EC" id="2.7.7.65"/>
    </reaction>
</comment>
<evidence type="ECO:0000256" key="1">
    <source>
        <dbReference type="ARBA" id="ARBA00001946"/>
    </source>
</evidence>
<evidence type="ECO:0000313" key="8">
    <source>
        <dbReference type="Proteomes" id="UP000295645"/>
    </source>
</evidence>
<dbReference type="InterPro" id="IPR043128">
    <property type="entry name" value="Rev_trsase/Diguanyl_cyclase"/>
</dbReference>
<dbReference type="RefSeq" id="WP_165973561.1">
    <property type="nucleotide sequence ID" value="NZ_SMCS01000003.1"/>
</dbReference>
<dbReference type="Gene3D" id="3.30.70.270">
    <property type="match status" value="1"/>
</dbReference>
<comment type="cofactor">
    <cofactor evidence="1">
        <name>Mg(2+)</name>
        <dbReference type="ChEBI" id="CHEBI:18420"/>
    </cofactor>
</comment>
<evidence type="ECO:0000313" key="7">
    <source>
        <dbReference type="EMBL" id="TCV94828.1"/>
    </source>
</evidence>
<dbReference type="PANTHER" id="PTHR45138:SF9">
    <property type="entry name" value="DIGUANYLATE CYCLASE DGCM-RELATED"/>
    <property type="match status" value="1"/>
</dbReference>
<evidence type="ECO:0000256" key="4">
    <source>
        <dbReference type="SAM" id="MobiDB-lite"/>
    </source>
</evidence>
<dbReference type="SUPFAM" id="SSF48452">
    <property type="entry name" value="TPR-like"/>
    <property type="match status" value="2"/>
</dbReference>
<dbReference type="InterPro" id="IPR029787">
    <property type="entry name" value="Nucleotide_cyclase"/>
</dbReference>
<evidence type="ECO:0000256" key="5">
    <source>
        <dbReference type="SAM" id="Phobius"/>
    </source>
</evidence>
<dbReference type="NCBIfam" id="TIGR00254">
    <property type="entry name" value="GGDEF"/>
    <property type="match status" value="1"/>
</dbReference>